<dbReference type="AlphaFoldDB" id="A0AAD8ZWU8"/>
<gene>
    <name evidence="2" type="ORF">P4O66_005327</name>
</gene>
<organism evidence="2 3">
    <name type="scientific">Electrophorus voltai</name>
    <dbReference type="NCBI Taxonomy" id="2609070"/>
    <lineage>
        <taxon>Eukaryota</taxon>
        <taxon>Metazoa</taxon>
        <taxon>Chordata</taxon>
        <taxon>Craniata</taxon>
        <taxon>Vertebrata</taxon>
        <taxon>Euteleostomi</taxon>
        <taxon>Actinopterygii</taxon>
        <taxon>Neopterygii</taxon>
        <taxon>Teleostei</taxon>
        <taxon>Ostariophysi</taxon>
        <taxon>Gymnotiformes</taxon>
        <taxon>Gymnotoidei</taxon>
        <taxon>Gymnotidae</taxon>
        <taxon>Electrophorus</taxon>
    </lineage>
</organism>
<accession>A0AAD8ZWU8</accession>
<comment type="caution">
    <text evidence="2">The sequence shown here is derived from an EMBL/GenBank/DDBJ whole genome shotgun (WGS) entry which is preliminary data.</text>
</comment>
<evidence type="ECO:0000313" key="2">
    <source>
        <dbReference type="EMBL" id="KAK1806844.1"/>
    </source>
</evidence>
<proteinExistence type="predicted"/>
<evidence type="ECO:0000256" key="1">
    <source>
        <dbReference type="SAM" id="MobiDB-lite"/>
    </source>
</evidence>
<feature type="region of interest" description="Disordered" evidence="1">
    <location>
        <begin position="18"/>
        <end position="67"/>
    </location>
</feature>
<reference evidence="2" key="1">
    <citation type="submission" date="2023-03" db="EMBL/GenBank/DDBJ databases">
        <title>Electrophorus voltai genome.</title>
        <authorList>
            <person name="Bian C."/>
        </authorList>
    </citation>
    <scope>NUCLEOTIDE SEQUENCE</scope>
    <source>
        <strain evidence="2">CB-2022</strain>
        <tissue evidence="2">Muscle</tissue>
    </source>
</reference>
<dbReference type="EMBL" id="JAROKS010000001">
    <property type="protein sequence ID" value="KAK1806844.1"/>
    <property type="molecule type" value="Genomic_DNA"/>
</dbReference>
<sequence length="101" mass="10512">MEQRAASPVSSCVCVKRNNSMMEPHNSSSGGGTSDPQRGSERAANPAPSCVCMKSDQSKDDPPVFSSGPVTSVLRLEFCGLIEEGCAALASTLRSNPASHL</sequence>
<protein>
    <submittedName>
        <fullName evidence="2">Uncharacterized protein</fullName>
    </submittedName>
</protein>
<evidence type="ECO:0000313" key="3">
    <source>
        <dbReference type="Proteomes" id="UP001239994"/>
    </source>
</evidence>
<keyword evidence="3" id="KW-1185">Reference proteome</keyword>
<dbReference type="Proteomes" id="UP001239994">
    <property type="component" value="Unassembled WGS sequence"/>
</dbReference>
<name>A0AAD8ZWU8_9TELE</name>
<feature type="compositionally biased region" description="Polar residues" evidence="1">
    <location>
        <begin position="18"/>
        <end position="28"/>
    </location>
</feature>